<accession>H2CLM7</accession>
<evidence type="ECO:0000313" key="1">
    <source>
        <dbReference type="EMBL" id="EHQ04638.1"/>
    </source>
</evidence>
<evidence type="ECO:0000313" key="2">
    <source>
        <dbReference type="Proteomes" id="UP000005737"/>
    </source>
</evidence>
<gene>
    <name evidence="1" type="ORF">Lepil_4160</name>
</gene>
<reference evidence="1 2" key="1">
    <citation type="submission" date="2011-10" db="EMBL/GenBank/DDBJ databases">
        <title>The Improved High-Quality Draft genome of Leptonema illini DSM 21528.</title>
        <authorList>
            <consortium name="US DOE Joint Genome Institute (JGI-PGF)"/>
            <person name="Lucas S."/>
            <person name="Copeland A."/>
            <person name="Lapidus A."/>
            <person name="Glavina del Rio T."/>
            <person name="Dalin E."/>
            <person name="Tice H."/>
            <person name="Bruce D."/>
            <person name="Goodwin L."/>
            <person name="Pitluck S."/>
            <person name="Peters L."/>
            <person name="Mikhailova N."/>
            <person name="Held B."/>
            <person name="Kyrpides N."/>
            <person name="Mavromatis K."/>
            <person name="Ivanova N."/>
            <person name="Markowitz V."/>
            <person name="Cheng J.-F."/>
            <person name="Hugenholtz P."/>
            <person name="Woyke T."/>
            <person name="Wu D."/>
            <person name="Gronow S."/>
            <person name="Wellnitz S."/>
            <person name="Brambilla E.-M."/>
            <person name="Klenk H.-P."/>
            <person name="Eisen J.A."/>
        </authorList>
    </citation>
    <scope>NUCLEOTIDE SEQUENCE [LARGE SCALE GENOMIC DNA]</scope>
    <source>
        <strain evidence="1 2">DSM 21528</strain>
    </source>
</reference>
<sequence length="252" mass="28074">MTHGIILGPSPVDFFESIGAFLSQMSELCMKKLFPIITMLWSATPLAADRPFTTVRYILPLEIKLGEYYLQSASQKHLEESGGSLRLGSEDLFLQLSAVQSRESNLPATGWLVPGTGWSGSAAVQSSLLNLTYLSRDSFFSFDIRQDARRIPGAPDDLQLGTALSYGHNISPFFAFMLGVKTTGSVDPLRASSLVIDYGKVFLTPGLQLRSRSVIVETFLEMPIYAYDQRTKYSEFIMPHDVRANIGIRYRR</sequence>
<dbReference type="STRING" id="183.GCA_002009735_03671"/>
<dbReference type="EMBL" id="JH597775">
    <property type="protein sequence ID" value="EHQ04638.1"/>
    <property type="molecule type" value="Genomic_DNA"/>
</dbReference>
<dbReference type="Proteomes" id="UP000005737">
    <property type="component" value="Unassembled WGS sequence"/>
</dbReference>
<protein>
    <submittedName>
        <fullName evidence="1">Uncharacterized protein</fullName>
    </submittedName>
</protein>
<dbReference type="HOGENOM" id="CLU_1101799_0_0_12"/>
<keyword evidence="2" id="KW-1185">Reference proteome</keyword>
<organism evidence="1 2">
    <name type="scientific">Leptonema illini DSM 21528</name>
    <dbReference type="NCBI Taxonomy" id="929563"/>
    <lineage>
        <taxon>Bacteria</taxon>
        <taxon>Pseudomonadati</taxon>
        <taxon>Spirochaetota</taxon>
        <taxon>Spirochaetia</taxon>
        <taxon>Leptospirales</taxon>
        <taxon>Leptospiraceae</taxon>
        <taxon>Leptonema</taxon>
    </lineage>
</organism>
<proteinExistence type="predicted"/>
<dbReference type="AlphaFoldDB" id="H2CLM7"/>
<name>H2CLM7_9LEPT</name>